<feature type="region of interest" description="Disordered" evidence="1">
    <location>
        <begin position="64"/>
        <end position="100"/>
    </location>
</feature>
<dbReference type="EMBL" id="JAJVDC020000071">
    <property type="protein sequence ID" value="KAL1627609.1"/>
    <property type="molecule type" value="Genomic_DNA"/>
</dbReference>
<dbReference type="PANTHER" id="PTHR36681">
    <property type="entry name" value="NUCLEAR GTPASE, GERMINAL CENTER-ASSOCIATED, TANDEM DUPLICATE 3"/>
    <property type="match status" value="1"/>
</dbReference>
<evidence type="ECO:0000256" key="1">
    <source>
        <dbReference type="SAM" id="MobiDB-lite"/>
    </source>
</evidence>
<feature type="compositionally biased region" description="Low complexity" evidence="1">
    <location>
        <begin position="64"/>
        <end position="76"/>
    </location>
</feature>
<evidence type="ECO:0000313" key="3">
    <source>
        <dbReference type="Proteomes" id="UP001521116"/>
    </source>
</evidence>
<protein>
    <submittedName>
        <fullName evidence="2">Uncharacterized protein</fullName>
    </submittedName>
</protein>
<organism evidence="2 3">
    <name type="scientific">Neofusicoccum ribis</name>
    <dbReference type="NCBI Taxonomy" id="45134"/>
    <lineage>
        <taxon>Eukaryota</taxon>
        <taxon>Fungi</taxon>
        <taxon>Dikarya</taxon>
        <taxon>Ascomycota</taxon>
        <taxon>Pezizomycotina</taxon>
        <taxon>Dothideomycetes</taxon>
        <taxon>Dothideomycetes incertae sedis</taxon>
        <taxon>Botryosphaeriales</taxon>
        <taxon>Botryosphaeriaceae</taxon>
        <taxon>Neofusicoccum</taxon>
    </lineage>
</organism>
<dbReference type="Gene3D" id="3.40.50.300">
    <property type="entry name" value="P-loop containing nucleotide triphosphate hydrolases"/>
    <property type="match status" value="1"/>
</dbReference>
<dbReference type="InterPro" id="IPR027417">
    <property type="entry name" value="P-loop_NTPase"/>
</dbReference>
<feature type="region of interest" description="Disordered" evidence="1">
    <location>
        <begin position="1"/>
        <end position="37"/>
    </location>
</feature>
<reference evidence="2 3" key="1">
    <citation type="submission" date="2024-02" db="EMBL/GenBank/DDBJ databases">
        <title>De novo assembly and annotation of 12 fungi associated with fruit tree decline syndrome in Ontario, Canada.</title>
        <authorList>
            <person name="Sulman M."/>
            <person name="Ellouze W."/>
            <person name="Ilyukhin E."/>
        </authorList>
    </citation>
    <scope>NUCLEOTIDE SEQUENCE [LARGE SCALE GENOMIC DNA]</scope>
    <source>
        <strain evidence="2 3">M1-105</strain>
    </source>
</reference>
<sequence>MPSPSEENHSPQITVKIEPSTQEAQEPLIHSDRATPFNLDADVNPPVVVANFEASLQHSGALLTTSSQTSNNNFSSMDRDEYPIQDGRYDPSDEPSPKTAIHHKGFSAAERIAYRISLEILQIISETSFADEDVVFLRESAENALRIAYPKSVKIGLRGDSGTGKSSLVNSILGYDGIAPYGDDGEACTTVVQEFSKPKLSQQTACESEIVFLSPEARKATLKDWIQDYWDSQASGTGLDDEDFVDAETENEGASSTAIDALVSLFCDHEECKDSDAARKFLSTAKVRGDPRIIGQLSAWMDALLASRGVKGGHVTINAASLELLQDEVAPYLQRVNSEFPSPWPLVKLVRTHFDSPILS</sequence>
<proteinExistence type="predicted"/>
<gene>
    <name evidence="2" type="ORF">SLS56_006330</name>
</gene>
<evidence type="ECO:0000313" key="2">
    <source>
        <dbReference type="EMBL" id="KAL1627609.1"/>
    </source>
</evidence>
<name>A0ABR3SRU8_9PEZI</name>
<comment type="caution">
    <text evidence="2">The sequence shown here is derived from an EMBL/GenBank/DDBJ whole genome shotgun (WGS) entry which is preliminary data.</text>
</comment>
<dbReference type="SUPFAM" id="SSF52540">
    <property type="entry name" value="P-loop containing nucleoside triphosphate hydrolases"/>
    <property type="match status" value="1"/>
</dbReference>
<accession>A0ABR3SRU8</accession>
<feature type="compositionally biased region" description="Basic and acidic residues" evidence="1">
    <location>
        <begin position="77"/>
        <end position="91"/>
    </location>
</feature>
<dbReference type="Proteomes" id="UP001521116">
    <property type="component" value="Unassembled WGS sequence"/>
</dbReference>
<dbReference type="PANTHER" id="PTHR36681:SF3">
    <property type="entry name" value="NUCLEAR GTPASE, GERMINAL CENTER-ASSOCIATED, TANDEM DUPLICATE 3"/>
    <property type="match status" value="1"/>
</dbReference>
<keyword evidence="3" id="KW-1185">Reference proteome</keyword>